<evidence type="ECO:0000256" key="1">
    <source>
        <dbReference type="SAM" id="SignalP"/>
    </source>
</evidence>
<evidence type="ECO:0008006" key="4">
    <source>
        <dbReference type="Google" id="ProtNLM"/>
    </source>
</evidence>
<dbReference type="PANTHER" id="PTHR43135">
    <property type="entry name" value="ALPHA-D-RIBOSE 1-METHYLPHOSPHONATE 5-TRIPHOSPHATE DIPHOSPHATASE"/>
    <property type="match status" value="1"/>
</dbReference>
<sequence>MRGWTRRQALAGGLALLAAGRQALAAPAPASPVTAFVNVNVLPMDRQRVLRGQTVIVADGLIRAIGRGIAVPSGARRIDGGGTAFLLPGLADMHNHSDSRQDLAVQLACGITTSLNMGEARNSFVGRTRAAVARGDVPGPRVFAALAVDGSPQYGHLVVRTPDEARAALIVARANGYDFIKVYNNLSAECFAVLAREGPAMGLPIVGHGVTAVGLAGQIAAGQAMVAHLEEFFYTFFPQPPESAPNAAPDEAAIPAAVALAKQAGTFIVADLVTYGTIASQWGKPEQVQAFLAAPEARYLAPAYRFSWPREGYARKAGSLDDRVRFLRVFAYALEQAGVPLLSGTDSPDIPGLVPGFALHGNLDRLVAAGFSRHAALETATRRAGEFIAKTHPGGMPFGTVTPGSRADLILASANPLDDLATLRRPAGVMAGGRWHDAPALAAMLADVAAGYAMPG</sequence>
<evidence type="ECO:0000313" key="2">
    <source>
        <dbReference type="EMBL" id="OHT19553.1"/>
    </source>
</evidence>
<comment type="caution">
    <text evidence="2">The sequence shown here is derived from an EMBL/GenBank/DDBJ whole genome shotgun (WGS) entry which is preliminary data.</text>
</comment>
<name>A0A1S1HEB8_9SPHN</name>
<dbReference type="AlphaFoldDB" id="A0A1S1HEB8"/>
<evidence type="ECO:0000313" key="3">
    <source>
        <dbReference type="Proteomes" id="UP000179467"/>
    </source>
</evidence>
<dbReference type="RefSeq" id="WP_070933511.1">
    <property type="nucleotide sequence ID" value="NZ_MIPT01000001.1"/>
</dbReference>
<dbReference type="Gene3D" id="3.30.110.90">
    <property type="entry name" value="Amidohydrolase"/>
    <property type="match status" value="1"/>
</dbReference>
<proteinExistence type="predicted"/>
<dbReference type="PANTHER" id="PTHR43135:SF3">
    <property type="entry name" value="ALPHA-D-RIBOSE 1-METHYLPHOSPHONATE 5-TRIPHOSPHATE DIPHOSPHATASE"/>
    <property type="match status" value="1"/>
</dbReference>
<reference evidence="2 3" key="1">
    <citation type="submission" date="2016-09" db="EMBL/GenBank/DDBJ databases">
        <title>Metabolic pathway, cell adaptation mechanisms and a novel monoxygenase revealed through proteogenomic-transcription analysis of a Sphingomonas haloaromaticamans strain degrading the fungicide ortho-phenylphenol.</title>
        <authorList>
            <person name="Perruchon C."/>
            <person name="Papadopoulou E.S."/>
            <person name="Rousidou C."/>
            <person name="Vasileiadis S."/>
            <person name="Tanou G."/>
            <person name="Amoutzias G."/>
            <person name="Molassiotis A."/>
            <person name="Karpouzas D.G."/>
        </authorList>
    </citation>
    <scope>NUCLEOTIDE SEQUENCE [LARGE SCALE GENOMIC DNA]</scope>
    <source>
        <strain evidence="2 3">P3</strain>
    </source>
</reference>
<dbReference type="InterPro" id="IPR051781">
    <property type="entry name" value="Metallo-dep_Hydrolase"/>
</dbReference>
<dbReference type="SUPFAM" id="SSF51556">
    <property type="entry name" value="Metallo-dependent hydrolases"/>
    <property type="match status" value="1"/>
</dbReference>
<dbReference type="InterPro" id="IPR032466">
    <property type="entry name" value="Metal_Hydrolase"/>
</dbReference>
<dbReference type="GO" id="GO:0016810">
    <property type="term" value="F:hydrolase activity, acting on carbon-nitrogen (but not peptide) bonds"/>
    <property type="evidence" value="ECO:0007669"/>
    <property type="project" value="InterPro"/>
</dbReference>
<keyword evidence="1" id="KW-0732">Signal</keyword>
<dbReference type="SUPFAM" id="SSF51338">
    <property type="entry name" value="Composite domain of metallo-dependent hydrolases"/>
    <property type="match status" value="1"/>
</dbReference>
<dbReference type="Proteomes" id="UP000179467">
    <property type="component" value="Unassembled WGS sequence"/>
</dbReference>
<keyword evidence="3" id="KW-1185">Reference proteome</keyword>
<dbReference type="InterPro" id="IPR006311">
    <property type="entry name" value="TAT_signal"/>
</dbReference>
<organism evidence="2 3">
    <name type="scientific">Edaphosphingomonas haloaromaticamans</name>
    <dbReference type="NCBI Taxonomy" id="653954"/>
    <lineage>
        <taxon>Bacteria</taxon>
        <taxon>Pseudomonadati</taxon>
        <taxon>Pseudomonadota</taxon>
        <taxon>Alphaproteobacteria</taxon>
        <taxon>Sphingomonadales</taxon>
        <taxon>Rhizorhabdaceae</taxon>
        <taxon>Edaphosphingomonas</taxon>
    </lineage>
</organism>
<dbReference type="OrthoDB" id="9782972at2"/>
<dbReference type="Gene3D" id="1.20.58.520">
    <property type="entry name" value="Amidohydrolase"/>
    <property type="match status" value="1"/>
</dbReference>
<dbReference type="InterPro" id="IPR011059">
    <property type="entry name" value="Metal-dep_hydrolase_composite"/>
</dbReference>
<dbReference type="Gene3D" id="3.40.50.10910">
    <property type="entry name" value="Amidohydrolase"/>
    <property type="match status" value="1"/>
</dbReference>
<dbReference type="EMBL" id="MIPT01000001">
    <property type="protein sequence ID" value="OHT19553.1"/>
    <property type="molecule type" value="Genomic_DNA"/>
</dbReference>
<gene>
    <name evidence="2" type="ORF">BHE75_01540</name>
</gene>
<dbReference type="Gene3D" id="2.30.40.10">
    <property type="entry name" value="Urease, subunit C, domain 1"/>
    <property type="match status" value="1"/>
</dbReference>
<feature type="chain" id="PRO_5010280142" description="Amidohydrolase" evidence="1">
    <location>
        <begin position="26"/>
        <end position="456"/>
    </location>
</feature>
<accession>A0A1S1HEB8</accession>
<protein>
    <recommendedName>
        <fullName evidence="4">Amidohydrolase</fullName>
    </recommendedName>
</protein>
<dbReference type="PROSITE" id="PS51318">
    <property type="entry name" value="TAT"/>
    <property type="match status" value="1"/>
</dbReference>
<feature type="signal peptide" evidence="1">
    <location>
        <begin position="1"/>
        <end position="25"/>
    </location>
</feature>